<organism evidence="1 2">
    <name type="scientific">Streptomyces iconiensis</name>
    <dbReference type="NCBI Taxonomy" id="1384038"/>
    <lineage>
        <taxon>Bacteria</taxon>
        <taxon>Bacillati</taxon>
        <taxon>Actinomycetota</taxon>
        <taxon>Actinomycetes</taxon>
        <taxon>Kitasatosporales</taxon>
        <taxon>Streptomycetaceae</taxon>
        <taxon>Streptomyces</taxon>
    </lineage>
</organism>
<dbReference type="Pfam" id="PF05402">
    <property type="entry name" value="PqqD"/>
    <property type="match status" value="1"/>
</dbReference>
<dbReference type="Proteomes" id="UP001214441">
    <property type="component" value="Unassembled WGS sequence"/>
</dbReference>
<reference evidence="1 2" key="1">
    <citation type="submission" date="2023-05" db="EMBL/GenBank/DDBJ databases">
        <title>Streptantibioticus silvisoli sp. nov., acidotolerant actinomycetes 1 from pine litter.</title>
        <authorList>
            <person name="Swiecimska M."/>
            <person name="Golinska P."/>
            <person name="Sangal V."/>
            <person name="Wachnowicz B."/>
            <person name="Goodfellow M."/>
        </authorList>
    </citation>
    <scope>NUCLEOTIDE SEQUENCE [LARGE SCALE GENOMIC DNA]</scope>
    <source>
        <strain evidence="1 2">DSM 42109</strain>
    </source>
</reference>
<dbReference type="EMBL" id="JANCPR020000021">
    <property type="protein sequence ID" value="MDJ1134490.1"/>
    <property type="molecule type" value="Genomic_DNA"/>
</dbReference>
<evidence type="ECO:0000313" key="1">
    <source>
        <dbReference type="EMBL" id="MDJ1134490.1"/>
    </source>
</evidence>
<sequence>MVLLDERDGRYWQLNATGATVLQALLDGATPEQVTDRLAAARPVAPERAAADVAALIDQLTHAGLVTSTP</sequence>
<accession>A0ABT6ZZK8</accession>
<protein>
    <submittedName>
        <fullName evidence="1">Lasso peptide biosynthesis PqqD family chaperone</fullName>
    </submittedName>
</protein>
<dbReference type="InterPro" id="IPR041881">
    <property type="entry name" value="PqqD_sf"/>
</dbReference>
<evidence type="ECO:0000313" key="2">
    <source>
        <dbReference type="Proteomes" id="UP001214441"/>
    </source>
</evidence>
<comment type="caution">
    <text evidence="1">The sequence shown here is derived from an EMBL/GenBank/DDBJ whole genome shotgun (WGS) entry which is preliminary data.</text>
</comment>
<dbReference type="InterPro" id="IPR008792">
    <property type="entry name" value="PQQD"/>
</dbReference>
<name>A0ABT6ZZK8_9ACTN</name>
<dbReference type="Gene3D" id="1.10.10.1150">
    <property type="entry name" value="Coenzyme PQQ synthesis protein D (PqqD)"/>
    <property type="match status" value="1"/>
</dbReference>
<proteinExistence type="predicted"/>
<keyword evidence="2" id="KW-1185">Reference proteome</keyword>
<dbReference type="NCBIfam" id="NF033530">
    <property type="entry name" value="lasso_PqqD_Strm"/>
    <property type="match status" value="1"/>
</dbReference>
<gene>
    <name evidence="1" type="ORF">NMN56_021475</name>
</gene>